<accession>A0AA48I2I4</accession>
<keyword evidence="1" id="KW-0064">Aspartyl protease</keyword>
<feature type="transmembrane region" description="Helical" evidence="3">
    <location>
        <begin position="6"/>
        <end position="25"/>
    </location>
</feature>
<name>A0AA48I2I4_9FIRM</name>
<feature type="transmembrane region" description="Helical" evidence="3">
    <location>
        <begin position="122"/>
        <end position="142"/>
    </location>
</feature>
<keyword evidence="3" id="KW-0812">Transmembrane</keyword>
<dbReference type="PIRSF" id="PIRSF018571">
    <property type="entry name" value="SpoIIGA"/>
    <property type="match status" value="1"/>
</dbReference>
<comment type="function">
    <text evidence="1">Probable aspartic protease that is responsible for the proteolytic cleavage of the RNA polymerase sigma E factor (SigE/spoIIGB) to yield the active peptide in the mother cell during sporulation. Responds to a signal from the forespore that is triggered by the extracellular signal protein SpoIIR.</text>
</comment>
<dbReference type="GO" id="GO:0004190">
    <property type="term" value="F:aspartic-type endopeptidase activity"/>
    <property type="evidence" value="ECO:0007669"/>
    <property type="project" value="UniProtKB-KW"/>
</dbReference>
<reference evidence="4" key="1">
    <citation type="journal article" date="2023" name="ISME J.">
        <title>Emergence of putative energy parasites within Clostridia revealed by genome analysis of a novel endosymbiotic clade.</title>
        <authorList>
            <person name="Takahashi K."/>
            <person name="Kuwahara H."/>
            <person name="Horikawa Y."/>
            <person name="Izawa K."/>
            <person name="Kato D."/>
            <person name="Inagaki T."/>
            <person name="Yuki M."/>
            <person name="Ohkuma M."/>
            <person name="Hongoh Y."/>
        </authorList>
    </citation>
    <scope>NUCLEOTIDE SEQUENCE</scope>
    <source>
        <strain evidence="4">RsTa-C01</strain>
    </source>
</reference>
<feature type="transmembrane region" description="Helical" evidence="3">
    <location>
        <begin position="60"/>
        <end position="80"/>
    </location>
</feature>
<comment type="similarity">
    <text evidence="1">Belongs to the peptidase U4 family.</text>
</comment>
<dbReference type="KEGG" id="ptrh:RsTaC01_0367"/>
<evidence type="ECO:0000256" key="2">
    <source>
        <dbReference type="PIRSR" id="PIRSR018571-1"/>
    </source>
</evidence>
<sequence>MEPTIYIDVLISVNLFISYSILIATSKFLYLKTNKKRIFLGAFLGALYSLSILLPELNFFVSLIVKLIMSIIIVIVTFGFNFKNLLKITSCFYFMNIAFSGFIFILWFIFEPSGVILNNTEIYFNILPNVLVIFTIISYFTIQIINRFVGNCKIDKDYSCNLEIKVSNNIISLNAKIDTGNNLKEPFSNIPVLVVCEDLIKNVIPDNIRDFLCKKDMENVNLESLNTNVRIIPFKTISGEGLLPAFKPDYITILDKKNQNLKKEVYIAICSNKILDGNCKALINPEVLL</sequence>
<organism evidence="4">
    <name type="scientific">Candidatus Paraimprobicoccus trichonymphae</name>
    <dbReference type="NCBI Taxonomy" id="3033793"/>
    <lineage>
        <taxon>Bacteria</taxon>
        <taxon>Bacillati</taxon>
        <taxon>Bacillota</taxon>
        <taxon>Clostridia</taxon>
        <taxon>Candidatus Paraimprobicoccus</taxon>
    </lineage>
</organism>
<keyword evidence="1" id="KW-0645">Protease</keyword>
<evidence type="ECO:0000313" key="4">
    <source>
        <dbReference type="EMBL" id="BED92582.1"/>
    </source>
</evidence>
<dbReference type="Proteomes" id="UP001335720">
    <property type="component" value="Chromosome"/>
</dbReference>
<dbReference type="GO" id="GO:0030435">
    <property type="term" value="P:sporulation resulting in formation of a cellular spore"/>
    <property type="evidence" value="ECO:0007669"/>
    <property type="project" value="UniProtKB-KW"/>
</dbReference>
<keyword evidence="1" id="KW-0749">Sporulation</keyword>
<comment type="subcellular location">
    <subcellularLocation>
        <location evidence="1">Cell membrane</location>
    </subcellularLocation>
</comment>
<keyword evidence="3" id="KW-1133">Transmembrane helix</keyword>
<keyword evidence="1" id="KW-0378">Hydrolase</keyword>
<dbReference type="Pfam" id="PF03419">
    <property type="entry name" value="Peptidase_U4"/>
    <property type="match status" value="1"/>
</dbReference>
<protein>
    <recommendedName>
        <fullName evidence="1">Sporulation sigma-E factor-processing peptidase</fullName>
        <ecNumber evidence="1">3.4.23.-</ecNumber>
    </recommendedName>
    <alternativeName>
        <fullName evidence="1">Membrane-associated aspartic protease</fullName>
    </alternativeName>
    <alternativeName>
        <fullName evidence="1">Stage II sporulation protein GA</fullName>
    </alternativeName>
</protein>
<evidence type="ECO:0000256" key="3">
    <source>
        <dbReference type="SAM" id="Phobius"/>
    </source>
</evidence>
<dbReference type="InterPro" id="IPR005081">
    <property type="entry name" value="SpoIIGA"/>
</dbReference>
<dbReference type="AlphaFoldDB" id="A0AA48I2I4"/>
<proteinExistence type="inferred from homology"/>
<keyword evidence="1" id="KW-1003">Cell membrane</keyword>
<keyword evidence="1 3" id="KW-0472">Membrane</keyword>
<dbReference type="GO" id="GO:0006508">
    <property type="term" value="P:proteolysis"/>
    <property type="evidence" value="ECO:0007669"/>
    <property type="project" value="UniProtKB-KW"/>
</dbReference>
<feature type="transmembrane region" description="Helical" evidence="3">
    <location>
        <begin position="92"/>
        <end position="110"/>
    </location>
</feature>
<feature type="transmembrane region" description="Helical" evidence="3">
    <location>
        <begin position="37"/>
        <end position="54"/>
    </location>
</feature>
<dbReference type="EMBL" id="AP027925">
    <property type="protein sequence ID" value="BED92582.1"/>
    <property type="molecule type" value="Genomic_DNA"/>
</dbReference>
<feature type="active site" evidence="2">
    <location>
        <position position="178"/>
    </location>
</feature>
<dbReference type="GO" id="GO:0005886">
    <property type="term" value="C:plasma membrane"/>
    <property type="evidence" value="ECO:0007669"/>
    <property type="project" value="UniProtKB-SubCell"/>
</dbReference>
<dbReference type="EC" id="3.4.23.-" evidence="1"/>
<gene>
    <name evidence="4" type="ORF">RsTaC01_0367</name>
</gene>
<evidence type="ECO:0000256" key="1">
    <source>
        <dbReference type="PIRNR" id="PIRNR018571"/>
    </source>
</evidence>
<dbReference type="GO" id="GO:0030436">
    <property type="term" value="P:asexual sporulation"/>
    <property type="evidence" value="ECO:0007669"/>
    <property type="project" value="InterPro"/>
</dbReference>